<name>A0ABV5AWM3_9BACL</name>
<dbReference type="Gene3D" id="3.40.50.300">
    <property type="entry name" value="P-loop containing nucleotide triphosphate hydrolases"/>
    <property type="match status" value="1"/>
</dbReference>
<keyword evidence="4" id="KW-1185">Reference proteome</keyword>
<keyword evidence="1" id="KW-1133">Transmembrane helix</keyword>
<dbReference type="InterPro" id="IPR027417">
    <property type="entry name" value="P-loop_NTPase"/>
</dbReference>
<dbReference type="Pfam" id="PF00271">
    <property type="entry name" value="Helicase_C"/>
    <property type="match status" value="1"/>
</dbReference>
<sequence>MMKKVTRLVLLSPFLGWILFFIFMSLHQVNDFFYRFFSLNSFVVLGSVVFLFFAATIAVILFQKHEKTNFWYLLSLLSNVIHCQLGRIEKLASCRPCRIGLSATLSDYKGAAAWLGSGSTVPVKVISSTAAGRKIRLLVQSFPFPSGDESGDELHRQAWRSYLNFIYRSTSSKKAIIFVNSRSEAELTVLGLRHLAAKRQERDIFHVHHGSLSATLRNEAETALKAGSGPAVTAATLTLELGIDLGELDRVVQLGAPQSASSFVQRLGRTGRRKGRGSEMVFACAEVEDQMVPPPVRMPWNLLRTIAVIELYLGERWVEPIEVRKLPFGLLYQQTLSVLKSKGEARASDLAKEVLSLPVFSHITTEQFRSMLQYLLQLDHIQKTDEETLLIGLAGEKVVNNFRFYACFRKRKSIWHTTAVRK</sequence>
<dbReference type="InterPro" id="IPR052511">
    <property type="entry name" value="ATP-dep_Helicase"/>
</dbReference>
<evidence type="ECO:0000313" key="4">
    <source>
        <dbReference type="Proteomes" id="UP001580346"/>
    </source>
</evidence>
<keyword evidence="3" id="KW-0378">Hydrolase</keyword>
<organism evidence="3 4">
    <name type="scientific">Paenibacillus enshidis</name>
    <dbReference type="NCBI Taxonomy" id="1458439"/>
    <lineage>
        <taxon>Bacteria</taxon>
        <taxon>Bacillati</taxon>
        <taxon>Bacillota</taxon>
        <taxon>Bacilli</taxon>
        <taxon>Bacillales</taxon>
        <taxon>Paenibacillaceae</taxon>
        <taxon>Paenibacillus</taxon>
    </lineage>
</organism>
<dbReference type="SMART" id="SM00490">
    <property type="entry name" value="HELICc"/>
    <property type="match status" value="1"/>
</dbReference>
<reference evidence="3 4" key="1">
    <citation type="submission" date="2024-09" db="EMBL/GenBank/DDBJ databases">
        <title>Paenibacillus zeirhizospherea sp. nov., isolated from surface of the maize (Zea mays) roots in a horticulture field, Hungary.</title>
        <authorList>
            <person name="Marton D."/>
            <person name="Farkas M."/>
            <person name="Bedics A."/>
            <person name="Toth E."/>
            <person name="Tancsics A."/>
            <person name="Boka K."/>
            <person name="Maroti G."/>
            <person name="Kriszt B."/>
            <person name="Cserhati M."/>
        </authorList>
    </citation>
    <scope>NUCLEOTIDE SEQUENCE [LARGE SCALE GENOMIC DNA]</scope>
    <source>
        <strain evidence="3 4">KCTC 33519</strain>
    </source>
</reference>
<comment type="caution">
    <text evidence="3">The sequence shown here is derived from an EMBL/GenBank/DDBJ whole genome shotgun (WGS) entry which is preliminary data.</text>
</comment>
<feature type="transmembrane region" description="Helical" evidence="1">
    <location>
        <begin position="32"/>
        <end position="62"/>
    </location>
</feature>
<dbReference type="PANTHER" id="PTHR47962:SF5">
    <property type="entry name" value="ATP-DEPENDENT HELICASE LHR-RELATED"/>
    <property type="match status" value="1"/>
</dbReference>
<feature type="domain" description="Helicase C-terminal" evidence="2">
    <location>
        <begin position="162"/>
        <end position="327"/>
    </location>
</feature>
<keyword evidence="1" id="KW-0472">Membrane</keyword>
<dbReference type="RefSeq" id="WP_375356831.1">
    <property type="nucleotide sequence ID" value="NZ_JBHHMI010000017.1"/>
</dbReference>
<evidence type="ECO:0000259" key="2">
    <source>
        <dbReference type="PROSITE" id="PS51194"/>
    </source>
</evidence>
<keyword evidence="3" id="KW-0067">ATP-binding</keyword>
<keyword evidence="1" id="KW-0812">Transmembrane</keyword>
<evidence type="ECO:0000256" key="1">
    <source>
        <dbReference type="SAM" id="Phobius"/>
    </source>
</evidence>
<dbReference type="Proteomes" id="UP001580346">
    <property type="component" value="Unassembled WGS sequence"/>
</dbReference>
<feature type="transmembrane region" description="Helical" evidence="1">
    <location>
        <begin position="7"/>
        <end position="26"/>
    </location>
</feature>
<dbReference type="PANTHER" id="PTHR47962">
    <property type="entry name" value="ATP-DEPENDENT HELICASE LHR-RELATED-RELATED"/>
    <property type="match status" value="1"/>
</dbReference>
<dbReference type="InterPro" id="IPR001650">
    <property type="entry name" value="Helicase_C-like"/>
</dbReference>
<keyword evidence="3" id="KW-0547">Nucleotide-binding</keyword>
<dbReference type="SUPFAM" id="SSF52540">
    <property type="entry name" value="P-loop containing nucleoside triphosphate hydrolases"/>
    <property type="match status" value="1"/>
</dbReference>
<dbReference type="EMBL" id="JBHHMI010000017">
    <property type="protein sequence ID" value="MFB5268604.1"/>
    <property type="molecule type" value="Genomic_DNA"/>
</dbReference>
<protein>
    <submittedName>
        <fullName evidence="3">Helicase-related protein</fullName>
    </submittedName>
</protein>
<proteinExistence type="predicted"/>
<dbReference type="GO" id="GO:0004386">
    <property type="term" value="F:helicase activity"/>
    <property type="evidence" value="ECO:0007669"/>
    <property type="project" value="UniProtKB-KW"/>
</dbReference>
<keyword evidence="3" id="KW-0347">Helicase</keyword>
<accession>A0ABV5AWM3</accession>
<gene>
    <name evidence="3" type="ORF">ACE41H_17725</name>
</gene>
<evidence type="ECO:0000313" key="3">
    <source>
        <dbReference type="EMBL" id="MFB5268604.1"/>
    </source>
</evidence>
<dbReference type="PROSITE" id="PS51194">
    <property type="entry name" value="HELICASE_CTER"/>
    <property type="match status" value="1"/>
</dbReference>